<dbReference type="RefSeq" id="WP_184876050.1">
    <property type="nucleotide sequence ID" value="NZ_JACHEF010000006.1"/>
</dbReference>
<keyword evidence="1" id="KW-1133">Transmembrane helix</keyword>
<dbReference type="Proteomes" id="UP000556329">
    <property type="component" value="Unassembled WGS sequence"/>
</dbReference>
<keyword evidence="3" id="KW-1185">Reference proteome</keyword>
<dbReference type="EMBL" id="JACHEF010000006">
    <property type="protein sequence ID" value="MBB6412820.1"/>
    <property type="molecule type" value="Genomic_DNA"/>
</dbReference>
<sequence>MEQGIAINGSTTLLHMNLTPSWKAIAVRPVRSAACEATAWRPRAMGTVQFGCFFPLGRRRHASVPGSAVSAGIDPLDPAIIDALSWRDRIGKTHWFEFVAITGPLCLFTVLAGSTVDVVARSFLIFFAIYSDLVIVLLWFAEKDEARTEPTRSHPYPKRIVPCVNGQGDDHLQFLQPVDASEAHSRRCGRRRARQAGEWDG</sequence>
<comment type="caution">
    <text evidence="2">The sequence shown here is derived from an EMBL/GenBank/DDBJ whole genome shotgun (WGS) entry which is preliminary data.</text>
</comment>
<organism evidence="2 3">
    <name type="scientific">Mesorhizobium sangaii</name>
    <dbReference type="NCBI Taxonomy" id="505389"/>
    <lineage>
        <taxon>Bacteria</taxon>
        <taxon>Pseudomonadati</taxon>
        <taxon>Pseudomonadota</taxon>
        <taxon>Alphaproteobacteria</taxon>
        <taxon>Hyphomicrobiales</taxon>
        <taxon>Phyllobacteriaceae</taxon>
        <taxon>Mesorhizobium</taxon>
    </lineage>
</organism>
<evidence type="ECO:0000256" key="1">
    <source>
        <dbReference type="SAM" id="Phobius"/>
    </source>
</evidence>
<feature type="transmembrane region" description="Helical" evidence="1">
    <location>
        <begin position="95"/>
        <end position="116"/>
    </location>
</feature>
<keyword evidence="1" id="KW-0472">Membrane</keyword>
<gene>
    <name evidence="2" type="ORF">HNQ71_005512</name>
</gene>
<keyword evidence="1" id="KW-0812">Transmembrane</keyword>
<protein>
    <submittedName>
        <fullName evidence="2">Uncharacterized protein</fullName>
    </submittedName>
</protein>
<proteinExistence type="predicted"/>
<evidence type="ECO:0000313" key="3">
    <source>
        <dbReference type="Proteomes" id="UP000556329"/>
    </source>
</evidence>
<dbReference type="AlphaFoldDB" id="A0A841PQB5"/>
<name>A0A841PQB5_9HYPH</name>
<feature type="transmembrane region" description="Helical" evidence="1">
    <location>
        <begin position="122"/>
        <end position="141"/>
    </location>
</feature>
<accession>A0A841PQB5</accession>
<evidence type="ECO:0000313" key="2">
    <source>
        <dbReference type="EMBL" id="MBB6412820.1"/>
    </source>
</evidence>
<reference evidence="2 3" key="1">
    <citation type="submission" date="2020-08" db="EMBL/GenBank/DDBJ databases">
        <title>Genomic Encyclopedia of Type Strains, Phase IV (KMG-IV): sequencing the most valuable type-strain genomes for metagenomic binning, comparative biology and taxonomic classification.</title>
        <authorList>
            <person name="Goeker M."/>
        </authorList>
    </citation>
    <scope>NUCLEOTIDE SEQUENCE [LARGE SCALE GENOMIC DNA]</scope>
    <source>
        <strain evidence="2 3">DSM 100039</strain>
    </source>
</reference>